<gene>
    <name evidence="2" type="ORF">VSDG_03330</name>
</gene>
<keyword evidence="3" id="KW-1185">Reference proteome</keyword>
<feature type="region of interest" description="Disordered" evidence="1">
    <location>
        <begin position="236"/>
        <end position="257"/>
    </location>
</feature>
<proteinExistence type="predicted"/>
<organism evidence="2 3">
    <name type="scientific">Cytospora chrysosperma</name>
    <name type="common">Cytospora canker fungus</name>
    <name type="synonym">Sphaeria chrysosperma</name>
    <dbReference type="NCBI Taxonomy" id="252740"/>
    <lineage>
        <taxon>Eukaryota</taxon>
        <taxon>Fungi</taxon>
        <taxon>Dikarya</taxon>
        <taxon>Ascomycota</taxon>
        <taxon>Pezizomycotina</taxon>
        <taxon>Sordariomycetes</taxon>
        <taxon>Sordariomycetidae</taxon>
        <taxon>Diaporthales</taxon>
        <taxon>Cytosporaceae</taxon>
        <taxon>Cytospora</taxon>
    </lineage>
</organism>
<evidence type="ECO:0000256" key="1">
    <source>
        <dbReference type="SAM" id="MobiDB-lite"/>
    </source>
</evidence>
<evidence type="ECO:0000313" key="3">
    <source>
        <dbReference type="Proteomes" id="UP000284375"/>
    </source>
</evidence>
<dbReference type="OrthoDB" id="341259at2759"/>
<reference evidence="2 3" key="1">
    <citation type="submission" date="2015-09" db="EMBL/GenBank/DDBJ databases">
        <title>Host preference determinants of Valsa canker pathogens revealed by comparative genomics.</title>
        <authorList>
            <person name="Yin Z."/>
            <person name="Huang L."/>
        </authorList>
    </citation>
    <scope>NUCLEOTIDE SEQUENCE [LARGE SCALE GENOMIC DNA]</scope>
    <source>
        <strain evidence="2 3">YSFL</strain>
    </source>
</reference>
<accession>A0A423WBD0</accession>
<evidence type="ECO:0000313" key="2">
    <source>
        <dbReference type="EMBL" id="ROW00593.1"/>
    </source>
</evidence>
<dbReference type="Proteomes" id="UP000284375">
    <property type="component" value="Unassembled WGS sequence"/>
</dbReference>
<dbReference type="AlphaFoldDB" id="A0A423WBD0"/>
<name>A0A423WBD0_CYTCH</name>
<comment type="caution">
    <text evidence="2">The sequence shown here is derived from an EMBL/GenBank/DDBJ whole genome shotgun (WGS) entry which is preliminary data.</text>
</comment>
<dbReference type="STRING" id="252740.A0A423WBD0"/>
<protein>
    <submittedName>
        <fullName evidence="2">Uncharacterized protein</fullName>
    </submittedName>
</protein>
<dbReference type="EMBL" id="LJZO01000008">
    <property type="protein sequence ID" value="ROW00593.1"/>
    <property type="molecule type" value="Genomic_DNA"/>
</dbReference>
<sequence>MLLPLILATIKRDNQLVEELPYYSANVHCHEGHLRVLAYAMYTSFIDSVRPMVDIASVAEVIVDKRNNYVAIDLTLSSDAWGLAATLQYIPKGYGGAGEVPSMPTTTPLEVAIRFADPSIVRRMRSKLPLSPEDANSKWFSIPWLADELREMITTLLLTDHGRLRGGGVYSLLFEEVRFDVDLRIENNEGIQALQPVRQTMDYSGGDYLWKEVAEAWGLMLLVDDNGSARDRRGLQWRGPNLVSPETEGSGHFKVQP</sequence>